<proteinExistence type="predicted"/>
<dbReference type="Proteomes" id="UP001173597">
    <property type="component" value="Unassembled WGS sequence"/>
</dbReference>
<evidence type="ECO:0000313" key="4">
    <source>
        <dbReference type="Proteomes" id="UP001174748"/>
    </source>
</evidence>
<organism evidence="1 3">
    <name type="scientific">Serratia nevei</name>
    <dbReference type="NCBI Taxonomy" id="2703794"/>
    <lineage>
        <taxon>Bacteria</taxon>
        <taxon>Pseudomonadati</taxon>
        <taxon>Pseudomonadota</taxon>
        <taxon>Gammaproteobacteria</taxon>
        <taxon>Enterobacterales</taxon>
        <taxon>Yersiniaceae</taxon>
        <taxon>Serratia</taxon>
    </lineage>
</organism>
<keyword evidence="4" id="KW-1185">Reference proteome</keyword>
<evidence type="ECO:0000313" key="2">
    <source>
        <dbReference type="EMBL" id="MDK5174136.1"/>
    </source>
</evidence>
<comment type="caution">
    <text evidence="1">The sequence shown here is derived from an EMBL/GenBank/DDBJ whole genome shotgun (WGS) entry which is preliminary data.</text>
</comment>
<name>A0AAW6X0Z8_9GAMM</name>
<reference evidence="1" key="1">
    <citation type="submission" date="2023-01" db="EMBL/GenBank/DDBJ databases">
        <title>Genomic dissection of endemic carbapenem resistance: metallo-beta-lactamase gene dissemination through clonal, plasmid and integron transfer pathways.</title>
        <authorList>
            <person name="Macesic N."/>
        </authorList>
    </citation>
    <scope>NUCLEOTIDE SEQUENCE</scope>
    <source>
        <strain evidence="2">CPO382</strain>
        <strain evidence="1">CPO573</strain>
    </source>
</reference>
<dbReference type="AlphaFoldDB" id="A0AAW6X0Z8"/>
<dbReference type="Proteomes" id="UP001174748">
    <property type="component" value="Unassembled WGS sequence"/>
</dbReference>
<evidence type="ECO:0000313" key="1">
    <source>
        <dbReference type="EMBL" id="MDK4764987.1"/>
    </source>
</evidence>
<evidence type="ECO:0000313" key="3">
    <source>
        <dbReference type="Proteomes" id="UP001173597"/>
    </source>
</evidence>
<dbReference type="RefSeq" id="WP_201621292.1">
    <property type="nucleotide sequence ID" value="NZ_JARTLO010000003.1"/>
</dbReference>
<protein>
    <submittedName>
        <fullName evidence="1">Uncharacterized protein</fullName>
    </submittedName>
</protein>
<dbReference type="EMBL" id="JARTOI010000105">
    <property type="protein sequence ID" value="MDK5174136.1"/>
    <property type="molecule type" value="Genomic_DNA"/>
</dbReference>
<dbReference type="EMBL" id="JARTLO010000003">
    <property type="protein sequence ID" value="MDK4764987.1"/>
    <property type="molecule type" value="Genomic_DNA"/>
</dbReference>
<gene>
    <name evidence="1" type="ORF">P9854_04055</name>
    <name evidence="2" type="ORF">P9921_27320</name>
</gene>
<sequence>MNTNVHKLRGIVLPAGPAYRNISEFIVENPYYDLPVLSGLIGAYFLSSQMVNPLNNHANLSKPLVRIGSPTVGEKFTSFSDGNQYDTQIPVGTAAAGNASMTIITVAKNPSTTVDAWAIGNYTGNNGISNDNVLMRKDTKMEVYTSKGTGLVSVVTDLSAAGAAGQLLVVAGQFGPTSITGSCYRPGTDNLLQSTAALTRKTSTTTNYRIGGRPGMTGNGTPDVSAVLIYEGRLADSDLLTVCRYFRTTFGTRYSLW</sequence>
<accession>A0AAW6X0Z8</accession>